<protein>
    <submittedName>
        <fullName evidence="1">Uncharacterized protein</fullName>
    </submittedName>
</protein>
<sequence length="128" mass="13589">MARTKKPVIVVPASVKVADLLLQVGTLGGHTEVSKYVGLTYNTTVGKRILDARASLKDGFTVSFFNNLRVVANTISAESADVQALFDEILSTTAAAGQTETLIADTKSVVVKPAEVKAVSHILNTFKK</sequence>
<reference evidence="1" key="1">
    <citation type="submission" date="2020-04" db="EMBL/GenBank/DDBJ databases">
        <authorList>
            <person name="Chiriac C."/>
            <person name="Salcher M."/>
            <person name="Ghai R."/>
            <person name="Kavagutti S V."/>
        </authorList>
    </citation>
    <scope>NUCLEOTIDE SEQUENCE</scope>
</reference>
<organism evidence="1">
    <name type="scientific">uncultured Caudovirales phage</name>
    <dbReference type="NCBI Taxonomy" id="2100421"/>
    <lineage>
        <taxon>Viruses</taxon>
        <taxon>Duplodnaviria</taxon>
        <taxon>Heunggongvirae</taxon>
        <taxon>Uroviricota</taxon>
        <taxon>Caudoviricetes</taxon>
        <taxon>Peduoviridae</taxon>
        <taxon>Maltschvirus</taxon>
        <taxon>Maltschvirus maltsch</taxon>
    </lineage>
</organism>
<evidence type="ECO:0000313" key="1">
    <source>
        <dbReference type="EMBL" id="CAB4144973.1"/>
    </source>
</evidence>
<dbReference type="EMBL" id="LR796634">
    <property type="protein sequence ID" value="CAB4155425.1"/>
    <property type="molecule type" value="Genomic_DNA"/>
</dbReference>
<name>A0A6J5MHV0_9CAUD</name>
<accession>A0A6J5MHV0</accession>
<gene>
    <name evidence="1" type="ORF">UFOVP467_33</name>
    <name evidence="2" type="ORF">UFOVP657_1</name>
</gene>
<dbReference type="EMBL" id="LR796441">
    <property type="protein sequence ID" value="CAB4144973.1"/>
    <property type="molecule type" value="Genomic_DNA"/>
</dbReference>
<evidence type="ECO:0000313" key="2">
    <source>
        <dbReference type="EMBL" id="CAB4155425.1"/>
    </source>
</evidence>
<proteinExistence type="predicted"/>